<dbReference type="PANTHER" id="PTHR23501">
    <property type="entry name" value="MAJOR FACILITATOR SUPERFAMILY"/>
    <property type="match status" value="1"/>
</dbReference>
<feature type="transmembrane region" description="Helical" evidence="5">
    <location>
        <begin position="280"/>
        <end position="299"/>
    </location>
</feature>
<feature type="transmembrane region" description="Helical" evidence="5">
    <location>
        <begin position="305"/>
        <end position="331"/>
    </location>
</feature>
<keyword evidence="4 5" id="KW-0472">Membrane</keyword>
<feature type="transmembrane region" description="Helical" evidence="5">
    <location>
        <begin position="90"/>
        <end position="108"/>
    </location>
</feature>
<dbReference type="Gene3D" id="1.20.1250.20">
    <property type="entry name" value="MFS general substrate transporter like domains"/>
    <property type="match status" value="1"/>
</dbReference>
<organism evidence="7 8">
    <name type="scientific">Sulfitobacter sediminis</name>
    <dbReference type="NCBI Taxonomy" id="3234186"/>
    <lineage>
        <taxon>Bacteria</taxon>
        <taxon>Pseudomonadati</taxon>
        <taxon>Pseudomonadota</taxon>
        <taxon>Alphaproteobacteria</taxon>
        <taxon>Rhodobacterales</taxon>
        <taxon>Roseobacteraceae</taxon>
        <taxon>Sulfitobacter</taxon>
    </lineage>
</organism>
<keyword evidence="8" id="KW-1185">Reference proteome</keyword>
<evidence type="ECO:0000313" key="7">
    <source>
        <dbReference type="EMBL" id="MEW9919546.1"/>
    </source>
</evidence>
<proteinExistence type="predicted"/>
<dbReference type="EMBL" id="JBFNXX010000005">
    <property type="protein sequence ID" value="MEW9919546.1"/>
    <property type="molecule type" value="Genomic_DNA"/>
</dbReference>
<gene>
    <name evidence="7" type="ORF">AB2B41_08030</name>
</gene>
<comment type="subcellular location">
    <subcellularLocation>
        <location evidence="1">Membrane</location>
        <topology evidence="1">Multi-pass membrane protein</topology>
    </subcellularLocation>
</comment>
<feature type="transmembrane region" description="Helical" evidence="5">
    <location>
        <begin position="149"/>
        <end position="167"/>
    </location>
</feature>
<protein>
    <submittedName>
        <fullName evidence="7">MFS transporter</fullName>
    </submittedName>
</protein>
<dbReference type="InterPro" id="IPR036259">
    <property type="entry name" value="MFS_trans_sf"/>
</dbReference>
<evidence type="ECO:0000256" key="2">
    <source>
        <dbReference type="ARBA" id="ARBA00022692"/>
    </source>
</evidence>
<feature type="transmembrane region" description="Helical" evidence="5">
    <location>
        <begin position="25"/>
        <end position="45"/>
    </location>
</feature>
<dbReference type="SUPFAM" id="SSF103473">
    <property type="entry name" value="MFS general substrate transporter"/>
    <property type="match status" value="1"/>
</dbReference>
<sequence length="474" mass="48952">MTASPDTQTDSSVSWSEFLRSGNSAALLLVCLAVWLHAADSLIVATKLPAIVGDIGGAAYVSWTVSIYEIGSIVAGAASALLTMRHGLRLPMAGAALLFSLGCAASAAAPDMRILLIGRALQGVGGGGLVAMAFVAIGTLFERRYTARVMAMVSAFWGLSAFLGPLLGGLFVEYATWRIGFWFFAAQALGLAAFIFWRAPSEAPARVDKPGRFPLGRLALLCGAVILISSSGVRVEPLHTGALALAGLACLALFLRRDARAGGDRLLPHAPFDPRTPAGSTLLMLFALSMATIPILAYGPLLMTAIHGVSALTAGYVVAASSIGWTVAAIAVSGSPERLDRMWIALGMALATLSIAGFAYAVPAGPVWLIAVIAFAEGAGFGLAYTFILRRVVTLVPAEEEQRVTGAMPTVQRLGYALGAALMGIAANAAGFAGLQGAEEAIPIARILFLVSLPIGCIGLAAMWGLVRGQGARD</sequence>
<feature type="transmembrane region" description="Helical" evidence="5">
    <location>
        <begin position="447"/>
        <end position="467"/>
    </location>
</feature>
<feature type="transmembrane region" description="Helical" evidence="5">
    <location>
        <begin position="343"/>
        <end position="362"/>
    </location>
</feature>
<name>A0ABV3RLJ3_9RHOB</name>
<dbReference type="Pfam" id="PF07690">
    <property type="entry name" value="MFS_1"/>
    <property type="match status" value="1"/>
</dbReference>
<dbReference type="PROSITE" id="PS50850">
    <property type="entry name" value="MFS"/>
    <property type="match status" value="1"/>
</dbReference>
<feature type="transmembrane region" description="Helical" evidence="5">
    <location>
        <begin position="218"/>
        <end position="235"/>
    </location>
</feature>
<reference evidence="7 8" key="1">
    <citation type="submission" date="2024-07" db="EMBL/GenBank/DDBJ databases">
        <title>Marimonas sp.nov., isolated from tidal-flat sediment.</title>
        <authorList>
            <person name="Jayan J.N."/>
            <person name="Lee S.S."/>
        </authorList>
    </citation>
    <scope>NUCLEOTIDE SEQUENCE [LARGE SCALE GENOMIC DNA]</scope>
    <source>
        <strain evidence="7 8">MJW-29</strain>
    </source>
</reference>
<feature type="transmembrane region" description="Helical" evidence="5">
    <location>
        <begin position="65"/>
        <end position="83"/>
    </location>
</feature>
<dbReference type="RefSeq" id="WP_367877253.1">
    <property type="nucleotide sequence ID" value="NZ_JBFNXX010000005.1"/>
</dbReference>
<dbReference type="InterPro" id="IPR020846">
    <property type="entry name" value="MFS_dom"/>
</dbReference>
<keyword evidence="3 5" id="KW-1133">Transmembrane helix</keyword>
<evidence type="ECO:0000256" key="4">
    <source>
        <dbReference type="ARBA" id="ARBA00023136"/>
    </source>
</evidence>
<accession>A0ABV3RLJ3</accession>
<evidence type="ECO:0000256" key="1">
    <source>
        <dbReference type="ARBA" id="ARBA00004141"/>
    </source>
</evidence>
<evidence type="ECO:0000313" key="8">
    <source>
        <dbReference type="Proteomes" id="UP001556098"/>
    </source>
</evidence>
<dbReference type="PANTHER" id="PTHR23501:SF154">
    <property type="entry name" value="MULTIDRUG-EFFLUX TRANSPORTER RV1634-RELATED"/>
    <property type="match status" value="1"/>
</dbReference>
<evidence type="ECO:0000256" key="3">
    <source>
        <dbReference type="ARBA" id="ARBA00022989"/>
    </source>
</evidence>
<dbReference type="PRINTS" id="PR01036">
    <property type="entry name" value="TCRTETB"/>
</dbReference>
<keyword evidence="2 5" id="KW-0812">Transmembrane</keyword>
<feature type="transmembrane region" description="Helical" evidence="5">
    <location>
        <begin position="368"/>
        <end position="393"/>
    </location>
</feature>
<dbReference type="InterPro" id="IPR011701">
    <property type="entry name" value="MFS"/>
</dbReference>
<comment type="caution">
    <text evidence="7">The sequence shown here is derived from an EMBL/GenBank/DDBJ whole genome shotgun (WGS) entry which is preliminary data.</text>
</comment>
<evidence type="ECO:0000256" key="5">
    <source>
        <dbReference type="SAM" id="Phobius"/>
    </source>
</evidence>
<feature type="transmembrane region" description="Helical" evidence="5">
    <location>
        <begin position="179"/>
        <end position="197"/>
    </location>
</feature>
<evidence type="ECO:0000259" key="6">
    <source>
        <dbReference type="PROSITE" id="PS50850"/>
    </source>
</evidence>
<feature type="transmembrane region" description="Helical" evidence="5">
    <location>
        <begin position="414"/>
        <end position="435"/>
    </location>
</feature>
<feature type="transmembrane region" description="Helical" evidence="5">
    <location>
        <begin position="114"/>
        <end position="137"/>
    </location>
</feature>
<feature type="transmembrane region" description="Helical" evidence="5">
    <location>
        <begin position="241"/>
        <end position="259"/>
    </location>
</feature>
<dbReference type="Proteomes" id="UP001556098">
    <property type="component" value="Unassembled WGS sequence"/>
</dbReference>
<dbReference type="Gene3D" id="1.20.1720.10">
    <property type="entry name" value="Multidrug resistance protein D"/>
    <property type="match status" value="1"/>
</dbReference>
<feature type="domain" description="Major facilitator superfamily (MFS) profile" evidence="6">
    <location>
        <begin position="26"/>
        <end position="471"/>
    </location>
</feature>